<dbReference type="GO" id="GO:0005524">
    <property type="term" value="F:ATP binding"/>
    <property type="evidence" value="ECO:0007669"/>
    <property type="project" value="UniProtKB-UniRule"/>
</dbReference>
<dbReference type="InterPro" id="IPR050191">
    <property type="entry name" value="ATP-dep_DNA_ligase"/>
</dbReference>
<evidence type="ECO:0000256" key="13">
    <source>
        <dbReference type="ARBA" id="ARBA00023306"/>
    </source>
</evidence>
<comment type="function">
    <text evidence="14">DNA ligase that seals nicks in double-stranded DNA during DNA replication, DNA recombination and DNA repair.</text>
</comment>
<evidence type="ECO:0000313" key="18">
    <source>
        <dbReference type="EMBL" id="KYC47696.1"/>
    </source>
</evidence>
<evidence type="ECO:0000256" key="9">
    <source>
        <dbReference type="ARBA" id="ARBA00022840"/>
    </source>
</evidence>
<sequence>MLYKELVDVYEKLTSTSSKLEKRDILSDFFLVVPEDVLPFVTGLLAGYVFPKWTEKELGIGPKLLLRVISKITGIPEEKVEEYVYDSGDFGEGIEKAIELKKQQTFFDLKIEIKYLMDLFEKVSAYGGKGSQDKKIKYLSELFSAASPVEARYLARTILEQMRTGAAEGIILDAISKFSGIPRKDVEKAYLLTNDLGLIALYSKKGQDKLSKLTVTVGRPLKPMLAQIASSIDSALKDIEEPEMEVKYDGARIQVHKSGDAIKIFSRRLENITEALPEILSELKITLMPVNIICEGEVVAYKDGKIAPFQYVLRRLRRKYQISEVSEKIPLKLFLFDCLLIENKSLIDLTLKERRELLISSIKQSEIIKIADNKISREPSEIKDFYNKAVNDGHEGIMIKDYLSQYQPGARGKKWLKIKRTLETLDLVIIGAEWGEGRRKKWLSSLLLGIRDDDGNFLPIGKVATGLSDELFTEITEQLTPLILEEKGKTVTLVPKIVVEVLYDEIQHSPKYESGFALRFPRVLQIREDKGPYDSDTISRAYEIYESQEKTF</sequence>
<keyword evidence="5 14" id="KW-0235">DNA replication</keyword>
<dbReference type="Pfam" id="PF04679">
    <property type="entry name" value="DNA_ligase_A_C"/>
    <property type="match status" value="1"/>
</dbReference>
<evidence type="ECO:0000313" key="19">
    <source>
        <dbReference type="EMBL" id="KYC50298.1"/>
    </source>
</evidence>
<dbReference type="GO" id="GO:0006273">
    <property type="term" value="P:lagging strand elongation"/>
    <property type="evidence" value="ECO:0007669"/>
    <property type="project" value="TreeGrafter"/>
</dbReference>
<dbReference type="PROSITE" id="PS00333">
    <property type="entry name" value="DNA_LIGASE_A2"/>
    <property type="match status" value="1"/>
</dbReference>
<feature type="binding site" evidence="14">
    <location>
        <position position="336"/>
    </location>
    <ligand>
        <name>ATP</name>
        <dbReference type="ChEBI" id="CHEBI:30616"/>
    </ligand>
</feature>
<evidence type="ECO:0000256" key="3">
    <source>
        <dbReference type="ARBA" id="ARBA00022598"/>
    </source>
</evidence>
<dbReference type="FunFam" id="1.10.3260.10:FF:000007">
    <property type="entry name" value="DNA ligase"/>
    <property type="match status" value="1"/>
</dbReference>
<evidence type="ECO:0000256" key="11">
    <source>
        <dbReference type="ARBA" id="ARBA00023172"/>
    </source>
</evidence>
<evidence type="ECO:0000256" key="2">
    <source>
        <dbReference type="ARBA" id="ARBA00013308"/>
    </source>
</evidence>
<keyword evidence="10 14" id="KW-0460">Magnesium</keyword>
<evidence type="ECO:0000313" key="21">
    <source>
        <dbReference type="Proteomes" id="UP000092401"/>
    </source>
</evidence>
<evidence type="ECO:0000313" key="20">
    <source>
        <dbReference type="Proteomes" id="UP000091929"/>
    </source>
</evidence>
<comment type="caution">
    <text evidence="17">The sequence shown here is derived from an EMBL/GenBank/DDBJ whole genome shotgun (WGS) entry which is preliminary data.</text>
</comment>
<dbReference type="SUPFAM" id="SSF56091">
    <property type="entry name" value="DNA ligase/mRNA capping enzyme, catalytic domain"/>
    <property type="match status" value="1"/>
</dbReference>
<dbReference type="Proteomes" id="UP000092401">
    <property type="component" value="Unassembled WGS sequence"/>
</dbReference>
<dbReference type="GO" id="GO:0006281">
    <property type="term" value="P:DNA repair"/>
    <property type="evidence" value="ECO:0007669"/>
    <property type="project" value="UniProtKB-UniRule"/>
</dbReference>
<dbReference type="GO" id="GO:0071897">
    <property type="term" value="P:DNA biosynthetic process"/>
    <property type="evidence" value="ECO:0007669"/>
    <property type="project" value="InterPro"/>
</dbReference>
<feature type="binding site" evidence="14">
    <location>
        <position position="267"/>
    </location>
    <ligand>
        <name>ATP</name>
        <dbReference type="ChEBI" id="CHEBI:30616"/>
    </ligand>
</feature>
<keyword evidence="8 14" id="KW-0227">DNA damage</keyword>
<evidence type="ECO:0000256" key="6">
    <source>
        <dbReference type="ARBA" id="ARBA00022723"/>
    </source>
</evidence>
<dbReference type="EC" id="6.5.1.1" evidence="14"/>
<keyword evidence="7 14" id="KW-0547">Nucleotide-binding</keyword>
<feature type="active site" description="N6-AMP-lysine intermediate" evidence="14">
    <location>
        <position position="247"/>
    </location>
</feature>
<dbReference type="PANTHER" id="PTHR45674:SF7">
    <property type="entry name" value="DNA LIGASE"/>
    <property type="match status" value="1"/>
</dbReference>
<feature type="binding site" evidence="14">
    <location>
        <position position="411"/>
    </location>
    <ligand>
        <name>ATP</name>
        <dbReference type="ChEBI" id="CHEBI:30616"/>
    </ligand>
</feature>
<dbReference type="Pfam" id="PF01068">
    <property type="entry name" value="DNA_ligase_A_M"/>
    <property type="match status" value="1"/>
</dbReference>
<protein>
    <recommendedName>
        <fullName evidence="2 14">DNA ligase</fullName>
        <ecNumber evidence="14">6.5.1.1</ecNumber>
    </recommendedName>
    <alternativeName>
        <fullName evidence="14">Polydeoxyribonucleotide synthase [ATP]</fullName>
    </alternativeName>
</protein>
<dbReference type="GO" id="GO:0046872">
    <property type="term" value="F:metal ion binding"/>
    <property type="evidence" value="ECO:0007669"/>
    <property type="project" value="UniProtKB-KW"/>
</dbReference>
<dbReference type="InterPro" id="IPR016059">
    <property type="entry name" value="DNA_ligase_ATP-dep_CS"/>
</dbReference>
<feature type="binding site" evidence="14">
    <location>
        <position position="417"/>
    </location>
    <ligand>
        <name>ATP</name>
        <dbReference type="ChEBI" id="CHEBI:30616"/>
    </ligand>
</feature>
<evidence type="ECO:0000256" key="12">
    <source>
        <dbReference type="ARBA" id="ARBA00023204"/>
    </source>
</evidence>
<keyword evidence="4 14" id="KW-0132">Cell division</keyword>
<dbReference type="EMBL" id="LNGE01000015">
    <property type="protein sequence ID" value="KYC45584.1"/>
    <property type="molecule type" value="Genomic_DNA"/>
</dbReference>
<dbReference type="InterPro" id="IPR022865">
    <property type="entry name" value="DNA_ligae_ATP-dep_bac/arc"/>
</dbReference>
<dbReference type="InterPro" id="IPR036599">
    <property type="entry name" value="DNA_ligase_N_sf"/>
</dbReference>
<evidence type="ECO:0000259" key="16">
    <source>
        <dbReference type="PROSITE" id="PS50160"/>
    </source>
</evidence>
<keyword evidence="13 14" id="KW-0131">Cell cycle</keyword>
<name>A0A150ILN0_9EURY</name>
<evidence type="ECO:0000256" key="15">
    <source>
        <dbReference type="RuleBase" id="RU004196"/>
    </source>
</evidence>
<dbReference type="PROSITE" id="PS00697">
    <property type="entry name" value="DNA_LIGASE_A1"/>
    <property type="match status" value="1"/>
</dbReference>
<dbReference type="NCBIfam" id="TIGR00574">
    <property type="entry name" value="dnl1"/>
    <property type="match status" value="1"/>
</dbReference>
<keyword evidence="9 14" id="KW-0067">ATP-binding</keyword>
<keyword evidence="6 14" id="KW-0479">Metal-binding</keyword>
<dbReference type="InterPro" id="IPR012308">
    <property type="entry name" value="DNA_ligase_ATP-dep_N"/>
</dbReference>
<comment type="similarity">
    <text evidence="1 14 15">Belongs to the ATP-dependent DNA ligase family.</text>
</comment>
<dbReference type="PANTHER" id="PTHR45674">
    <property type="entry name" value="DNA LIGASE 1/3 FAMILY MEMBER"/>
    <property type="match status" value="1"/>
</dbReference>
<evidence type="ECO:0000313" key="17">
    <source>
        <dbReference type="EMBL" id="KYC45584.1"/>
    </source>
</evidence>
<dbReference type="Gene3D" id="2.40.50.140">
    <property type="entry name" value="Nucleic acid-binding proteins"/>
    <property type="match status" value="1"/>
</dbReference>
<evidence type="ECO:0000256" key="5">
    <source>
        <dbReference type="ARBA" id="ARBA00022705"/>
    </source>
</evidence>
<dbReference type="PROSITE" id="PS50160">
    <property type="entry name" value="DNA_LIGASE_A3"/>
    <property type="match status" value="1"/>
</dbReference>
<dbReference type="Proteomes" id="UP000092403">
    <property type="component" value="Unassembled WGS sequence"/>
</dbReference>
<accession>A0A150IZJ9</accession>
<dbReference type="PATRIC" id="fig|1706437.3.peg.952"/>
<dbReference type="GO" id="GO:0051301">
    <property type="term" value="P:cell division"/>
    <property type="evidence" value="ECO:0007669"/>
    <property type="project" value="UniProtKB-KW"/>
</dbReference>
<keyword evidence="11 14" id="KW-0233">DNA recombination</keyword>
<dbReference type="Proteomes" id="UP000091929">
    <property type="component" value="Unassembled WGS sequence"/>
</dbReference>
<feature type="binding site" evidence="14">
    <location>
        <position position="297"/>
    </location>
    <ligand>
        <name>ATP</name>
        <dbReference type="ChEBI" id="CHEBI:30616"/>
    </ligand>
</feature>
<evidence type="ECO:0000256" key="10">
    <source>
        <dbReference type="ARBA" id="ARBA00022842"/>
    </source>
</evidence>
<dbReference type="InterPro" id="IPR000977">
    <property type="entry name" value="DNA_ligase_ATP-dep"/>
</dbReference>
<feature type="binding site" evidence="14">
    <location>
        <position position="245"/>
    </location>
    <ligand>
        <name>ATP</name>
        <dbReference type="ChEBI" id="CHEBI:30616"/>
    </ligand>
</feature>
<evidence type="ECO:0000256" key="4">
    <source>
        <dbReference type="ARBA" id="ARBA00022618"/>
    </source>
</evidence>
<feature type="binding site" evidence="14">
    <location>
        <position position="252"/>
    </location>
    <ligand>
        <name>ATP</name>
        <dbReference type="ChEBI" id="CHEBI:30616"/>
    </ligand>
</feature>
<dbReference type="FunFam" id="2.40.50.140:FF:000163">
    <property type="entry name" value="Probable DNA ligase"/>
    <property type="match status" value="1"/>
</dbReference>
<dbReference type="PATRIC" id="fig|1706438.3.peg.925"/>
<dbReference type="HAMAP" id="MF_00407">
    <property type="entry name" value="DNA_ligase"/>
    <property type="match status" value="1"/>
</dbReference>
<dbReference type="CDD" id="cd07901">
    <property type="entry name" value="Adenylation_DNA_ligase_Arch_LigB"/>
    <property type="match status" value="1"/>
</dbReference>
<keyword evidence="3 14" id="KW-0436">Ligase</keyword>
<evidence type="ECO:0000256" key="8">
    <source>
        <dbReference type="ARBA" id="ARBA00022763"/>
    </source>
</evidence>
<dbReference type="Gene3D" id="1.10.3260.10">
    <property type="entry name" value="DNA ligase, ATP-dependent, N-terminal domain"/>
    <property type="match status" value="1"/>
</dbReference>
<proteinExistence type="inferred from homology"/>
<dbReference type="GO" id="GO:0003677">
    <property type="term" value="F:DNA binding"/>
    <property type="evidence" value="ECO:0007669"/>
    <property type="project" value="InterPro"/>
</dbReference>
<gene>
    <name evidence="14 17" type="primary">lig</name>
    <name evidence="17" type="ORF">APG10_00730</name>
    <name evidence="18" type="ORF">APG11_00942</name>
    <name evidence="19" type="ORF">APG12_00916</name>
</gene>
<comment type="catalytic activity">
    <reaction evidence="14">
        <text>ATP + (deoxyribonucleotide)n-3'-hydroxyl + 5'-phospho-(deoxyribonucleotide)m = (deoxyribonucleotide)n+m + AMP + diphosphate.</text>
        <dbReference type="EC" id="6.5.1.1"/>
    </reaction>
</comment>
<dbReference type="Pfam" id="PF04675">
    <property type="entry name" value="DNA_ligase_A_N"/>
    <property type="match status" value="1"/>
</dbReference>
<dbReference type="SUPFAM" id="SSF50249">
    <property type="entry name" value="Nucleic acid-binding proteins"/>
    <property type="match status" value="1"/>
</dbReference>
<dbReference type="EMBL" id="LNGF01000018">
    <property type="protein sequence ID" value="KYC47696.1"/>
    <property type="molecule type" value="Genomic_DNA"/>
</dbReference>
<dbReference type="GO" id="GO:0006310">
    <property type="term" value="P:DNA recombination"/>
    <property type="evidence" value="ECO:0007669"/>
    <property type="project" value="UniProtKB-UniRule"/>
</dbReference>
<evidence type="ECO:0000256" key="7">
    <source>
        <dbReference type="ARBA" id="ARBA00022741"/>
    </source>
</evidence>
<organism evidence="17 21">
    <name type="scientific">Candidatus Methanofastidiosum methylothiophilum</name>
    <dbReference type="NCBI Taxonomy" id="1705564"/>
    <lineage>
        <taxon>Archaea</taxon>
        <taxon>Methanobacteriati</taxon>
        <taxon>Methanobacteriota</taxon>
        <taxon>Stenosarchaea group</taxon>
        <taxon>Candidatus Methanofastidiosia</taxon>
        <taxon>Candidatus Methanofastidiosales</taxon>
        <taxon>Candidatus Methanofastidiosaceae</taxon>
        <taxon>Candidatus Methanofastidiosum</taxon>
    </lineage>
</organism>
<dbReference type="AlphaFoldDB" id="A0A150ILN0"/>
<evidence type="ECO:0000256" key="14">
    <source>
        <dbReference type="HAMAP-Rule" id="MF_00407"/>
    </source>
</evidence>
<dbReference type="PATRIC" id="fig|1706436.3.peg.737"/>
<keyword evidence="12 14" id="KW-0234">DNA repair</keyword>
<dbReference type="CDD" id="cd07972">
    <property type="entry name" value="OBF_DNA_ligase_Arch_LigB"/>
    <property type="match status" value="1"/>
</dbReference>
<reference evidence="20 21" key="1">
    <citation type="journal article" date="2016" name="ISME J.">
        <title>Chasing the elusive Euryarchaeota class WSA2: genomes reveal a uniquely fastidious methyl-reducing methanogen.</title>
        <authorList>
            <person name="Nobu M.K."/>
            <person name="Narihiro T."/>
            <person name="Kuroda K."/>
            <person name="Mei R."/>
            <person name="Liu W.T."/>
        </authorList>
    </citation>
    <scope>NUCLEOTIDE SEQUENCE [LARGE SCALE GENOMIC DNA]</scope>
    <source>
        <strain evidence="17">B03fssc0709_Meth_Bin005</strain>
        <strain evidence="18">B15fssc0709_Meth_Bin003</strain>
        <strain evidence="19">BMIXfssc0709_Meth_Bin006</strain>
    </source>
</reference>
<accession>A0A150ILN0</accession>
<comment type="cofactor">
    <cofactor evidence="14">
        <name>Mg(2+)</name>
        <dbReference type="ChEBI" id="CHEBI:18420"/>
    </cofactor>
</comment>
<dbReference type="Gene3D" id="3.30.470.30">
    <property type="entry name" value="DNA ligase/mRNA capping enzyme"/>
    <property type="match status" value="1"/>
</dbReference>
<feature type="domain" description="ATP-dependent DNA ligase family profile" evidence="16">
    <location>
        <begin position="324"/>
        <end position="452"/>
    </location>
</feature>
<dbReference type="SUPFAM" id="SSF117018">
    <property type="entry name" value="ATP-dependent DNA ligase DNA-binding domain"/>
    <property type="match status" value="1"/>
</dbReference>
<accession>A0A150IRV9</accession>
<dbReference type="GO" id="GO:0003910">
    <property type="term" value="F:DNA ligase (ATP) activity"/>
    <property type="evidence" value="ECO:0007669"/>
    <property type="project" value="UniProtKB-UniRule"/>
</dbReference>
<dbReference type="EMBL" id="LNJC01000016">
    <property type="protein sequence ID" value="KYC50298.1"/>
    <property type="molecule type" value="Genomic_DNA"/>
</dbReference>
<dbReference type="InterPro" id="IPR012340">
    <property type="entry name" value="NA-bd_OB-fold"/>
</dbReference>
<dbReference type="InterPro" id="IPR012309">
    <property type="entry name" value="DNA_ligase_ATP-dep_C"/>
</dbReference>
<evidence type="ECO:0000256" key="1">
    <source>
        <dbReference type="ARBA" id="ARBA00007572"/>
    </source>
</evidence>
<dbReference type="InterPro" id="IPR012310">
    <property type="entry name" value="DNA_ligase_ATP-dep_cent"/>
</dbReference>